<dbReference type="Proteomes" id="UP001174909">
    <property type="component" value="Unassembled WGS sequence"/>
</dbReference>
<evidence type="ECO:0000313" key="1">
    <source>
        <dbReference type="EMBL" id="CAI8023171.1"/>
    </source>
</evidence>
<dbReference type="AlphaFoldDB" id="A0AA35WNA9"/>
<reference evidence="1" key="1">
    <citation type="submission" date="2023-03" db="EMBL/GenBank/DDBJ databases">
        <authorList>
            <person name="Steffen K."/>
            <person name="Cardenas P."/>
        </authorList>
    </citation>
    <scope>NUCLEOTIDE SEQUENCE</scope>
</reference>
<gene>
    <name evidence="1" type="ORF">GBAR_LOCUS13574</name>
</gene>
<organism evidence="1 2">
    <name type="scientific">Geodia barretti</name>
    <name type="common">Barrett's horny sponge</name>
    <dbReference type="NCBI Taxonomy" id="519541"/>
    <lineage>
        <taxon>Eukaryota</taxon>
        <taxon>Metazoa</taxon>
        <taxon>Porifera</taxon>
        <taxon>Demospongiae</taxon>
        <taxon>Heteroscleromorpha</taxon>
        <taxon>Tetractinellida</taxon>
        <taxon>Astrophorina</taxon>
        <taxon>Geodiidae</taxon>
        <taxon>Geodia</taxon>
    </lineage>
</organism>
<keyword evidence="2" id="KW-1185">Reference proteome</keyword>
<accession>A0AA35WNA9</accession>
<dbReference type="EMBL" id="CASHTH010002000">
    <property type="protein sequence ID" value="CAI8023171.1"/>
    <property type="molecule type" value="Genomic_DNA"/>
</dbReference>
<protein>
    <submittedName>
        <fullName evidence="1">Uncharacterized protein</fullName>
    </submittedName>
</protein>
<sequence length="84" mass="10004">MCLNGVEWKARRLNVFKWSRVEGKEVKWSRVKGKEKRKEGRKGSEKPAFSLWLQLITVKVNDKRQYTNINQRNCTNAQLHNIFV</sequence>
<proteinExistence type="predicted"/>
<comment type="caution">
    <text evidence="1">The sequence shown here is derived from an EMBL/GenBank/DDBJ whole genome shotgun (WGS) entry which is preliminary data.</text>
</comment>
<evidence type="ECO:0000313" key="2">
    <source>
        <dbReference type="Proteomes" id="UP001174909"/>
    </source>
</evidence>
<name>A0AA35WNA9_GEOBA</name>